<dbReference type="EMBL" id="JACAZI010000013">
    <property type="protein sequence ID" value="KAF7345399.1"/>
    <property type="molecule type" value="Genomic_DNA"/>
</dbReference>
<keyword evidence="2" id="KW-1185">Reference proteome</keyword>
<protein>
    <submittedName>
        <fullName evidence="1">Surface cell-adhesion protein</fullName>
    </submittedName>
</protein>
<sequence>MSIPPFIKILRRDALYLIFLGSNVGTMFSLATALLCVSALLPHAARGIPAKNHPTLVNLRIEGAKHTIFESTVVTMGHNLTTASGGTHHCDGTNFGANKFPGPTCTSALNDAAAAHGFQWDATFFTEFDDYFITSIDHTTETDTKSWGLLLNFNLTQVGGCQQEVNGTDHILWAFDAFNAKHFLKLDGPTEVKKGVPATFVVTDGKTEDFVEGASVHGKTSGANGAVVITFGTKGVEGLKATLDGSIRSNRVDVKVY</sequence>
<gene>
    <name evidence="1" type="ORF">MVEN_01557900</name>
</gene>
<name>A0A8H7CPI8_9AGAR</name>
<comment type="caution">
    <text evidence="1">The sequence shown here is derived from an EMBL/GenBank/DDBJ whole genome shotgun (WGS) entry which is preliminary data.</text>
</comment>
<evidence type="ECO:0000313" key="2">
    <source>
        <dbReference type="Proteomes" id="UP000620124"/>
    </source>
</evidence>
<reference evidence="1" key="1">
    <citation type="submission" date="2020-05" db="EMBL/GenBank/DDBJ databases">
        <title>Mycena genomes resolve the evolution of fungal bioluminescence.</title>
        <authorList>
            <person name="Tsai I.J."/>
        </authorList>
    </citation>
    <scope>NUCLEOTIDE SEQUENCE</scope>
    <source>
        <strain evidence="1">CCC161011</strain>
    </source>
</reference>
<dbReference type="AlphaFoldDB" id="A0A8H7CPI8"/>
<accession>A0A8H7CPI8</accession>
<evidence type="ECO:0000313" key="1">
    <source>
        <dbReference type="EMBL" id="KAF7345399.1"/>
    </source>
</evidence>
<dbReference type="Proteomes" id="UP000620124">
    <property type="component" value="Unassembled WGS sequence"/>
</dbReference>
<proteinExistence type="predicted"/>
<organism evidence="1 2">
    <name type="scientific">Mycena venus</name>
    <dbReference type="NCBI Taxonomy" id="2733690"/>
    <lineage>
        <taxon>Eukaryota</taxon>
        <taxon>Fungi</taxon>
        <taxon>Dikarya</taxon>
        <taxon>Basidiomycota</taxon>
        <taxon>Agaricomycotina</taxon>
        <taxon>Agaricomycetes</taxon>
        <taxon>Agaricomycetidae</taxon>
        <taxon>Agaricales</taxon>
        <taxon>Marasmiineae</taxon>
        <taxon>Mycenaceae</taxon>
        <taxon>Mycena</taxon>
    </lineage>
</organism>
<dbReference type="OrthoDB" id="10007757at2759"/>